<organism evidence="2 3">
    <name type="scientific">Ajellomyces capsulatus</name>
    <name type="common">Darling's disease fungus</name>
    <name type="synonym">Histoplasma capsulatum</name>
    <dbReference type="NCBI Taxonomy" id="5037"/>
    <lineage>
        <taxon>Eukaryota</taxon>
        <taxon>Fungi</taxon>
        <taxon>Dikarya</taxon>
        <taxon>Ascomycota</taxon>
        <taxon>Pezizomycotina</taxon>
        <taxon>Eurotiomycetes</taxon>
        <taxon>Eurotiomycetidae</taxon>
        <taxon>Onygenales</taxon>
        <taxon>Ajellomycetaceae</taxon>
        <taxon>Histoplasma</taxon>
    </lineage>
</organism>
<feature type="non-terminal residue" evidence="2">
    <location>
        <position position="179"/>
    </location>
</feature>
<evidence type="ECO:0000313" key="3">
    <source>
        <dbReference type="Proteomes" id="UP000663671"/>
    </source>
</evidence>
<gene>
    <name evidence="2" type="ORF">I7I51_04610</name>
</gene>
<accession>A0A8A1M582</accession>
<reference evidence="2" key="1">
    <citation type="submission" date="2021-01" db="EMBL/GenBank/DDBJ databases">
        <title>Chromosome-level genome assembly of a human fungal pathogen reveals clustering of transcriptionally co-regulated genes.</title>
        <authorList>
            <person name="Voorhies M."/>
            <person name="Cohen S."/>
            <person name="Shea T.P."/>
            <person name="Petrus S."/>
            <person name="Munoz J.F."/>
            <person name="Poplawski S."/>
            <person name="Goldman W.E."/>
            <person name="Michael T."/>
            <person name="Cuomo C.A."/>
            <person name="Sil A."/>
            <person name="Beyhan S."/>
        </authorList>
    </citation>
    <scope>NUCLEOTIDE SEQUENCE</scope>
    <source>
        <strain evidence="2">WU24</strain>
    </source>
</reference>
<feature type="region of interest" description="Disordered" evidence="1">
    <location>
        <begin position="59"/>
        <end position="91"/>
    </location>
</feature>
<dbReference type="AlphaFoldDB" id="A0A8A1M582"/>
<dbReference type="Proteomes" id="UP000663671">
    <property type="component" value="Chromosome 4"/>
</dbReference>
<name>A0A8A1M582_AJECA</name>
<proteinExistence type="predicted"/>
<evidence type="ECO:0000313" key="2">
    <source>
        <dbReference type="EMBL" id="QSS59814.1"/>
    </source>
</evidence>
<evidence type="ECO:0000256" key="1">
    <source>
        <dbReference type="SAM" id="MobiDB-lite"/>
    </source>
</evidence>
<feature type="compositionally biased region" description="Basic and acidic residues" evidence="1">
    <location>
        <begin position="59"/>
        <end position="68"/>
    </location>
</feature>
<dbReference type="VEuPathDB" id="FungiDB:I7I51_04610"/>
<protein>
    <submittedName>
        <fullName evidence="2">Uncharacterized protein</fullName>
    </submittedName>
</protein>
<feature type="region of interest" description="Disordered" evidence="1">
    <location>
        <begin position="116"/>
        <end position="145"/>
    </location>
</feature>
<dbReference type="EMBL" id="CP069110">
    <property type="protein sequence ID" value="QSS59814.1"/>
    <property type="molecule type" value="Genomic_DNA"/>
</dbReference>
<sequence length="179" mass="19840">MSCMMKVLSNHIPKFGSRASFVQLKVEPMLSALLNSFASVESVDWTECVVKCESLRRQRLAESKETRQNKQQTTATTTTTTLSIHDPRPGLPEFRRSAGPITSYCGTYAVVSVDHKPRQRSRYPRNGRLASSSGAWPDPGTKPGEQRIILKYPGQHPACQEADISDVNASLNDLMTAMI</sequence>